<dbReference type="Pfam" id="PF00004">
    <property type="entry name" value="AAA"/>
    <property type="match status" value="1"/>
</dbReference>
<reference evidence="5 6" key="1">
    <citation type="submission" date="2017-09" db="EMBL/GenBank/DDBJ databases">
        <title>Reassesment of A. cryaerophilus.</title>
        <authorList>
            <person name="Perez-Cataluna A."/>
            <person name="Collado L."/>
            <person name="Salgado O."/>
            <person name="Lefinanco V."/>
            <person name="Figueras M.J."/>
        </authorList>
    </citation>
    <scope>NUCLEOTIDE SEQUENCE [LARGE SCALE GENOMIC DNA]</scope>
    <source>
        <strain evidence="5 6">LMG 9861</strain>
    </source>
</reference>
<keyword evidence="2" id="KW-0547">Nucleotide-binding</keyword>
<dbReference type="InterPro" id="IPR003959">
    <property type="entry name" value="ATPase_AAA_core"/>
</dbReference>
<feature type="domain" description="AAA+ ATPase" evidence="4">
    <location>
        <begin position="329"/>
        <end position="467"/>
    </location>
</feature>
<dbReference type="CDD" id="cd19481">
    <property type="entry name" value="RecA-like_protease"/>
    <property type="match status" value="1"/>
</dbReference>
<dbReference type="RefSeq" id="WP_105908764.1">
    <property type="nucleotide sequence ID" value="NZ_NXGJ01000003.1"/>
</dbReference>
<dbReference type="InterPro" id="IPR050221">
    <property type="entry name" value="26S_Proteasome_ATPase"/>
</dbReference>
<keyword evidence="3" id="KW-0067">ATP-binding</keyword>
<organism evidence="5 6">
    <name type="scientific">Aliarcobacter cryaerophilus</name>
    <dbReference type="NCBI Taxonomy" id="28198"/>
    <lineage>
        <taxon>Bacteria</taxon>
        <taxon>Pseudomonadati</taxon>
        <taxon>Campylobacterota</taxon>
        <taxon>Epsilonproteobacteria</taxon>
        <taxon>Campylobacterales</taxon>
        <taxon>Arcobacteraceae</taxon>
        <taxon>Aliarcobacter</taxon>
    </lineage>
</organism>
<dbReference type="Gene3D" id="3.40.50.300">
    <property type="entry name" value="P-loop containing nucleotide triphosphate hydrolases"/>
    <property type="match status" value="1"/>
</dbReference>
<comment type="similarity">
    <text evidence="1">Belongs to the AAA ATPase family.</text>
</comment>
<dbReference type="InterPro" id="IPR027417">
    <property type="entry name" value="P-loop_NTPase"/>
</dbReference>
<evidence type="ECO:0000313" key="6">
    <source>
        <dbReference type="Proteomes" id="UP000239065"/>
    </source>
</evidence>
<evidence type="ECO:0000256" key="2">
    <source>
        <dbReference type="ARBA" id="ARBA00022741"/>
    </source>
</evidence>
<dbReference type="Proteomes" id="UP000239065">
    <property type="component" value="Unassembled WGS sequence"/>
</dbReference>
<accession>A0A2S9SP16</accession>
<comment type="caution">
    <text evidence="5">The sequence shown here is derived from an EMBL/GenBank/DDBJ whole genome shotgun (WGS) entry which is preliminary data.</text>
</comment>
<name>A0A2S9SP16_9BACT</name>
<evidence type="ECO:0000313" key="5">
    <source>
        <dbReference type="EMBL" id="PRM88312.1"/>
    </source>
</evidence>
<proteinExistence type="inferred from homology"/>
<dbReference type="PANTHER" id="PTHR23073">
    <property type="entry name" value="26S PROTEASOME REGULATORY SUBUNIT"/>
    <property type="match status" value="1"/>
</dbReference>
<dbReference type="GO" id="GO:0016887">
    <property type="term" value="F:ATP hydrolysis activity"/>
    <property type="evidence" value="ECO:0007669"/>
    <property type="project" value="InterPro"/>
</dbReference>
<sequence>MSSLYSKLSVLKDDENFFLNSRTNKTVKEIQKELNITIDEAMVLSIIMSYQIQDTYSTSFDSLKKDFKLQSDEYLKYLNIAYKLEKKGFIALAEERRRGRSSRISPEFNVDDMIFNKLILGYDYLDDVDFSDIYSVVKVIAELIYKKDDKKLTEFRLVSEANRVFDKLDIKEEFTKAILKYSTKEKLLLMYLIYDYIDGNSGERANRICEIFFDDLSHRARYLETILKEELDIFKDKLVQLEDRSGLFDSSTDIQLTPKAIALLLQSKDKNKKQEFKAQFTKHIKFNSLKKEIFLDERVARDINQLKDVCSSKNFNKIVKDLKKANLPSGIVSIFYGFAGTGKTASVYEIAKLTKRDVLQVDISSIQSKWVGESEKNTKAIFDEYYKACEILKTKPILLFNEADAIISKRLDVNDAVGQMNNTMQNILLEELENFDGIFMATTNLIDNMDDAFSRRFLNKIKFDRPTAKTREFIWKSKLPELEDKIYEKLSKYDLSGGQIENVTRKYLINKILNQKEFDFDEILEYIKEEIEFKNNDENILKVGFLK</sequence>
<dbReference type="InterPro" id="IPR003593">
    <property type="entry name" value="AAA+_ATPase"/>
</dbReference>
<dbReference type="SMART" id="SM00382">
    <property type="entry name" value="AAA"/>
    <property type="match status" value="1"/>
</dbReference>
<evidence type="ECO:0000259" key="4">
    <source>
        <dbReference type="SMART" id="SM00382"/>
    </source>
</evidence>
<dbReference type="AlphaFoldDB" id="A0A2S9SP16"/>
<gene>
    <name evidence="5" type="ORF">CJ669_03760</name>
</gene>
<dbReference type="SUPFAM" id="SSF52540">
    <property type="entry name" value="P-loop containing nucleoside triphosphate hydrolases"/>
    <property type="match status" value="1"/>
</dbReference>
<evidence type="ECO:0000256" key="1">
    <source>
        <dbReference type="ARBA" id="ARBA00006914"/>
    </source>
</evidence>
<protein>
    <recommendedName>
        <fullName evidence="4">AAA+ ATPase domain-containing protein</fullName>
    </recommendedName>
</protein>
<evidence type="ECO:0000256" key="3">
    <source>
        <dbReference type="ARBA" id="ARBA00022840"/>
    </source>
</evidence>
<dbReference type="EMBL" id="NXGJ01000003">
    <property type="protein sequence ID" value="PRM88312.1"/>
    <property type="molecule type" value="Genomic_DNA"/>
</dbReference>
<dbReference type="GO" id="GO:0005524">
    <property type="term" value="F:ATP binding"/>
    <property type="evidence" value="ECO:0007669"/>
    <property type="project" value="UniProtKB-KW"/>
</dbReference>